<comment type="caution">
    <text evidence="9">The sequence shown here is derived from an EMBL/GenBank/DDBJ whole genome shotgun (WGS) entry which is preliminary data.</text>
</comment>
<reference evidence="9 10" key="1">
    <citation type="submission" date="2019-03" db="EMBL/GenBank/DDBJ databases">
        <title>Genomics of glacier-inhabiting Cryobacterium strains.</title>
        <authorList>
            <person name="Liu Q."/>
            <person name="Xin Y.-H."/>
        </authorList>
    </citation>
    <scope>NUCLEOTIDE SEQUENCE [LARGE SCALE GENOMIC DNA]</scope>
    <source>
        <strain evidence="9 10">MDB1-5</strain>
    </source>
</reference>
<dbReference type="CDD" id="cd00609">
    <property type="entry name" value="AAT_like"/>
    <property type="match status" value="1"/>
</dbReference>
<feature type="compositionally biased region" description="Basic residues" evidence="7">
    <location>
        <begin position="8"/>
        <end position="26"/>
    </location>
</feature>
<keyword evidence="4 6" id="KW-0808">Transferase</keyword>
<evidence type="ECO:0000256" key="1">
    <source>
        <dbReference type="ARBA" id="ARBA00001933"/>
    </source>
</evidence>
<evidence type="ECO:0000256" key="7">
    <source>
        <dbReference type="SAM" id="MobiDB-lite"/>
    </source>
</evidence>
<dbReference type="InterPro" id="IPR004839">
    <property type="entry name" value="Aminotransferase_I/II_large"/>
</dbReference>
<dbReference type="Proteomes" id="UP000297604">
    <property type="component" value="Unassembled WGS sequence"/>
</dbReference>
<dbReference type="InterPro" id="IPR004838">
    <property type="entry name" value="NHTrfase_class1_PyrdxlP-BS"/>
</dbReference>
<evidence type="ECO:0000259" key="8">
    <source>
        <dbReference type="Pfam" id="PF00155"/>
    </source>
</evidence>
<evidence type="ECO:0000256" key="4">
    <source>
        <dbReference type="ARBA" id="ARBA00022679"/>
    </source>
</evidence>
<keyword evidence="10" id="KW-1185">Reference proteome</keyword>
<dbReference type="EMBL" id="SOFS01000019">
    <property type="protein sequence ID" value="TFC20704.1"/>
    <property type="molecule type" value="Genomic_DNA"/>
</dbReference>
<dbReference type="EC" id="2.6.1.-" evidence="6"/>
<accession>A0ABY2IMZ4</accession>
<name>A0ABY2IMZ4_9MICO</name>
<dbReference type="Gene3D" id="3.90.1150.10">
    <property type="entry name" value="Aspartate Aminotransferase, domain 1"/>
    <property type="match status" value="1"/>
</dbReference>
<dbReference type="PROSITE" id="PS00105">
    <property type="entry name" value="AA_TRANSFER_CLASS_1"/>
    <property type="match status" value="1"/>
</dbReference>
<evidence type="ECO:0000256" key="5">
    <source>
        <dbReference type="ARBA" id="ARBA00022898"/>
    </source>
</evidence>
<dbReference type="PANTHER" id="PTHR46383">
    <property type="entry name" value="ASPARTATE AMINOTRANSFERASE"/>
    <property type="match status" value="1"/>
</dbReference>
<protein>
    <recommendedName>
        <fullName evidence="6">Aminotransferase</fullName>
        <ecNumber evidence="6">2.6.1.-</ecNumber>
    </recommendedName>
</protein>
<dbReference type="Pfam" id="PF00155">
    <property type="entry name" value="Aminotran_1_2"/>
    <property type="match status" value="1"/>
</dbReference>
<dbReference type="InterPro" id="IPR015424">
    <property type="entry name" value="PyrdxlP-dep_Trfase"/>
</dbReference>
<keyword evidence="5" id="KW-0663">Pyridoxal phosphate</keyword>
<feature type="region of interest" description="Disordered" evidence="7">
    <location>
        <begin position="1"/>
        <end position="47"/>
    </location>
</feature>
<feature type="domain" description="Aminotransferase class I/classII large" evidence="8">
    <location>
        <begin position="97"/>
        <end position="451"/>
    </location>
</feature>
<evidence type="ECO:0000256" key="2">
    <source>
        <dbReference type="ARBA" id="ARBA00007441"/>
    </source>
</evidence>
<dbReference type="PANTHER" id="PTHR46383:SF1">
    <property type="entry name" value="ASPARTATE AMINOTRANSFERASE"/>
    <property type="match status" value="1"/>
</dbReference>
<dbReference type="Gene3D" id="3.40.640.10">
    <property type="entry name" value="Type I PLP-dependent aspartate aminotransferase-like (Major domain)"/>
    <property type="match status" value="1"/>
</dbReference>
<evidence type="ECO:0000256" key="6">
    <source>
        <dbReference type="RuleBase" id="RU000481"/>
    </source>
</evidence>
<organism evidence="9 10">
    <name type="scientific">Cryobacterium glucosi</name>
    <dbReference type="NCBI Taxonomy" id="1259175"/>
    <lineage>
        <taxon>Bacteria</taxon>
        <taxon>Bacillati</taxon>
        <taxon>Actinomycetota</taxon>
        <taxon>Actinomycetes</taxon>
        <taxon>Micrococcales</taxon>
        <taxon>Microbacteriaceae</taxon>
        <taxon>Cryobacterium</taxon>
    </lineage>
</organism>
<evidence type="ECO:0000313" key="10">
    <source>
        <dbReference type="Proteomes" id="UP000297604"/>
    </source>
</evidence>
<evidence type="ECO:0000313" key="9">
    <source>
        <dbReference type="EMBL" id="TFC20704.1"/>
    </source>
</evidence>
<evidence type="ECO:0000256" key="3">
    <source>
        <dbReference type="ARBA" id="ARBA00022576"/>
    </source>
</evidence>
<gene>
    <name evidence="9" type="ORF">E3O46_11015</name>
</gene>
<proteinExistence type="inferred from homology"/>
<comment type="cofactor">
    <cofactor evidence="1 6">
        <name>pyridoxal 5'-phosphate</name>
        <dbReference type="ChEBI" id="CHEBI:597326"/>
    </cofactor>
</comment>
<dbReference type="SUPFAM" id="SSF53383">
    <property type="entry name" value="PLP-dependent transferases"/>
    <property type="match status" value="1"/>
</dbReference>
<keyword evidence="3 6" id="KW-0032">Aminotransferase</keyword>
<comment type="similarity">
    <text evidence="2 6">Belongs to the class-I pyridoxal-phosphate-dependent aminotransferase family.</text>
</comment>
<feature type="compositionally biased region" description="Polar residues" evidence="7">
    <location>
        <begin position="30"/>
        <end position="40"/>
    </location>
</feature>
<sequence length="461" mass="49584">MQPDRHANSHHPPKNTREKGAKKHGRFQLPRSSLGHTGTTVKLGPPGRMLAARVRPPYARSVAHELKRISTRIGSIAESATLKVDSKAKALQAAGRPVISFAAGEPDFPTPAHIVEAALLAVRDPKNHKYTPAAGLPDLREAVAAKTLRDSGLAVSPAQVVITNGGKQAVYQAFATLLDPGDEVIVPTPYWTTYPESIRLAGGVQVDVFAGSDQGYLVTVEQLEAARTERTKVLLFVSPSNPTGAVYSPEQTKAIGEWAEEHGLWVITDEIYQNLTYDGVRAVSIVEAVPALADRTILVNGVAKTYAMTGWRLGWMVGPLDAIKAAANLQSHLTSNVSNVSQRAAIAALTGPQDDAIAMREAFDRRRRLIVSEMNKIPGMVTPTPQGAFYVYPNVTGLLGRTWGGVTPTTSLELADLILDQAEVAAVPGEAFGPSGYLRFSYALGDDQLLEGIHRLQRLFT</sequence>
<dbReference type="GO" id="GO:0008483">
    <property type="term" value="F:transaminase activity"/>
    <property type="evidence" value="ECO:0007669"/>
    <property type="project" value="UniProtKB-KW"/>
</dbReference>
<dbReference type="InterPro" id="IPR050596">
    <property type="entry name" value="AspAT/PAT-like"/>
</dbReference>
<dbReference type="InterPro" id="IPR015421">
    <property type="entry name" value="PyrdxlP-dep_Trfase_major"/>
</dbReference>
<dbReference type="InterPro" id="IPR015422">
    <property type="entry name" value="PyrdxlP-dep_Trfase_small"/>
</dbReference>